<dbReference type="InterPro" id="IPR043129">
    <property type="entry name" value="ATPase_NBD"/>
</dbReference>
<comment type="caution">
    <text evidence="2">The sequence shown here is derived from an EMBL/GenBank/DDBJ whole genome shotgun (WGS) entry which is preliminary data.</text>
</comment>
<dbReference type="EMBL" id="BMFC01000022">
    <property type="protein sequence ID" value="GGC22219.1"/>
    <property type="molecule type" value="Genomic_DNA"/>
</dbReference>
<evidence type="ECO:0000313" key="3">
    <source>
        <dbReference type="Proteomes" id="UP000645462"/>
    </source>
</evidence>
<dbReference type="PANTHER" id="PTHR18964">
    <property type="entry name" value="ROK (REPRESSOR, ORF, KINASE) FAMILY"/>
    <property type="match status" value="1"/>
</dbReference>
<dbReference type="InterPro" id="IPR000600">
    <property type="entry name" value="ROK"/>
</dbReference>
<organism evidence="2 3">
    <name type="scientific">Marivita lacus</name>
    <dbReference type="NCBI Taxonomy" id="1323742"/>
    <lineage>
        <taxon>Bacteria</taxon>
        <taxon>Pseudomonadati</taxon>
        <taxon>Pseudomonadota</taxon>
        <taxon>Alphaproteobacteria</taxon>
        <taxon>Rhodobacterales</taxon>
        <taxon>Roseobacteraceae</taxon>
        <taxon>Marivita</taxon>
    </lineage>
</organism>
<dbReference type="PANTHER" id="PTHR18964:SF149">
    <property type="entry name" value="BIFUNCTIONAL UDP-N-ACETYLGLUCOSAMINE 2-EPIMERASE_N-ACETYLMANNOSAMINE KINASE"/>
    <property type="match status" value="1"/>
</dbReference>
<dbReference type="Gene3D" id="3.30.420.40">
    <property type="match status" value="2"/>
</dbReference>
<proteinExistence type="inferred from homology"/>
<reference evidence="3" key="1">
    <citation type="journal article" date="2019" name="Int. J. Syst. Evol. Microbiol.">
        <title>The Global Catalogue of Microorganisms (GCM) 10K type strain sequencing project: providing services to taxonomists for standard genome sequencing and annotation.</title>
        <authorList>
            <consortium name="The Broad Institute Genomics Platform"/>
            <consortium name="The Broad Institute Genome Sequencing Center for Infectious Disease"/>
            <person name="Wu L."/>
            <person name="Ma J."/>
        </authorList>
    </citation>
    <scope>NUCLEOTIDE SEQUENCE [LARGE SCALE GENOMIC DNA]</scope>
    <source>
        <strain evidence="3">CGMCC 1.12478</strain>
    </source>
</reference>
<gene>
    <name evidence="2" type="ORF">GCM10011363_43480</name>
</gene>
<keyword evidence="3" id="KW-1185">Reference proteome</keyword>
<name>A0ABQ1LD52_9RHOB</name>
<dbReference type="SUPFAM" id="SSF53067">
    <property type="entry name" value="Actin-like ATPase domain"/>
    <property type="match status" value="2"/>
</dbReference>
<dbReference type="InterPro" id="IPR036388">
    <property type="entry name" value="WH-like_DNA-bd_sf"/>
</dbReference>
<dbReference type="Gene3D" id="1.10.10.10">
    <property type="entry name" value="Winged helix-like DNA-binding domain superfamily/Winged helix DNA-binding domain"/>
    <property type="match status" value="1"/>
</dbReference>
<evidence type="ECO:0000313" key="2">
    <source>
        <dbReference type="EMBL" id="GGC22219.1"/>
    </source>
</evidence>
<protein>
    <submittedName>
        <fullName evidence="2">Transcriptional regulator</fullName>
    </submittedName>
</protein>
<dbReference type="Proteomes" id="UP000645462">
    <property type="component" value="Unassembled WGS sequence"/>
</dbReference>
<sequence length="397" mass="42913">MGQPRNRRETRASILSVIWRQNGAYRTDISKFIDISEASVSRIVADLKAEAIVQEVHRSAPYRGGPSTILTLSNQKHVAAIEVSNNRMHVGIASLQGKLLYSERVPLKDGADQIRIDEAIKTAIQMLADGTQRGNWLIEQIAVTIPGFNLDRPRNPIIDLDPNLLRTQLAARFPGIPVQIENSILARAIAHRLRSAEDAARDRYLYVFAGHGVAGAMIDGSSDAGDVTACELGHMVVDRKGPLCRCGHHGCAEAYASTVAIAPLMKVEEQTLLEMGDSWAQELGLPARVSGALHDRLTLLGIAIGNTLNVTRARRIRVGGWPAAMGAAGEDAIRNGLDMSLLGGASAIDLKFVQSELGREPESALALATFDFLRQGGKSVHQQDQTDAWAEEAIGTE</sequence>
<dbReference type="Pfam" id="PF00480">
    <property type="entry name" value="ROK"/>
    <property type="match status" value="1"/>
</dbReference>
<dbReference type="SUPFAM" id="SSF46785">
    <property type="entry name" value="Winged helix' DNA-binding domain"/>
    <property type="match status" value="1"/>
</dbReference>
<dbReference type="InterPro" id="IPR036390">
    <property type="entry name" value="WH_DNA-bd_sf"/>
</dbReference>
<comment type="similarity">
    <text evidence="1">Belongs to the ROK (NagC/XylR) family.</text>
</comment>
<accession>A0ABQ1LD52</accession>
<evidence type="ECO:0000256" key="1">
    <source>
        <dbReference type="ARBA" id="ARBA00006479"/>
    </source>
</evidence>